<reference evidence="3" key="2">
    <citation type="journal article" date="2017" name="Nat. Plants">
        <title>The Aegilops tauschii genome reveals multiple impacts of transposons.</title>
        <authorList>
            <person name="Zhao G."/>
            <person name="Zou C."/>
            <person name="Li K."/>
            <person name="Wang K."/>
            <person name="Li T."/>
            <person name="Gao L."/>
            <person name="Zhang X."/>
            <person name="Wang H."/>
            <person name="Yang Z."/>
            <person name="Liu X."/>
            <person name="Jiang W."/>
            <person name="Mao L."/>
            <person name="Kong X."/>
            <person name="Jiao Y."/>
            <person name="Jia J."/>
        </authorList>
    </citation>
    <scope>NUCLEOTIDE SEQUENCE [LARGE SCALE GENOMIC DNA]</scope>
    <source>
        <strain evidence="3">cv. AL8/78</strain>
    </source>
</reference>
<evidence type="ECO:0000313" key="3">
    <source>
        <dbReference type="Proteomes" id="UP000015105"/>
    </source>
</evidence>
<feature type="compositionally biased region" description="Pro residues" evidence="1">
    <location>
        <begin position="1"/>
        <end position="10"/>
    </location>
</feature>
<protein>
    <submittedName>
        <fullName evidence="2">Uncharacterized protein</fullName>
    </submittedName>
</protein>
<accession>A0A453SKP2</accession>
<keyword evidence="3" id="KW-1185">Reference proteome</keyword>
<organism evidence="2 3">
    <name type="scientific">Aegilops tauschii subsp. strangulata</name>
    <name type="common">Goatgrass</name>
    <dbReference type="NCBI Taxonomy" id="200361"/>
    <lineage>
        <taxon>Eukaryota</taxon>
        <taxon>Viridiplantae</taxon>
        <taxon>Streptophyta</taxon>
        <taxon>Embryophyta</taxon>
        <taxon>Tracheophyta</taxon>
        <taxon>Spermatophyta</taxon>
        <taxon>Magnoliopsida</taxon>
        <taxon>Liliopsida</taxon>
        <taxon>Poales</taxon>
        <taxon>Poaceae</taxon>
        <taxon>BOP clade</taxon>
        <taxon>Pooideae</taxon>
        <taxon>Triticodae</taxon>
        <taxon>Triticeae</taxon>
        <taxon>Triticinae</taxon>
        <taxon>Aegilops</taxon>
    </lineage>
</organism>
<sequence>TSTPPLPAHPKSPSSRSPLPSPSSAPDTPSPRAGRPIHLYGRRRRSKVSEKWRRPGRGGGRTCGSWPAPSSAAASASTSCTASRPPTRHAGPRRFRPPSNLPTAICKSFWSKPPRSRPLLQVRMEERLRRYEAHMLAKEKEAQQLQDEGRREDQAQVLPDS</sequence>
<feature type="compositionally biased region" description="Low complexity" evidence="1">
    <location>
        <begin position="11"/>
        <end position="31"/>
    </location>
</feature>
<dbReference type="EnsemblPlants" id="AET7Gv20978100.2">
    <property type="protein sequence ID" value="AET7Gv20978100.2"/>
    <property type="gene ID" value="AET7Gv20978100"/>
</dbReference>
<reference evidence="3" key="1">
    <citation type="journal article" date="2014" name="Science">
        <title>Ancient hybridizations among the ancestral genomes of bread wheat.</title>
        <authorList>
            <consortium name="International Wheat Genome Sequencing Consortium,"/>
            <person name="Marcussen T."/>
            <person name="Sandve S.R."/>
            <person name="Heier L."/>
            <person name="Spannagl M."/>
            <person name="Pfeifer M."/>
            <person name="Jakobsen K.S."/>
            <person name="Wulff B.B."/>
            <person name="Steuernagel B."/>
            <person name="Mayer K.F."/>
            <person name="Olsen O.A."/>
        </authorList>
    </citation>
    <scope>NUCLEOTIDE SEQUENCE [LARGE SCALE GENOMIC DNA]</scope>
    <source>
        <strain evidence="3">cv. AL8/78</strain>
    </source>
</reference>
<proteinExistence type="predicted"/>
<feature type="compositionally biased region" description="Low complexity" evidence="1">
    <location>
        <begin position="67"/>
        <end position="85"/>
    </location>
</feature>
<evidence type="ECO:0000313" key="2">
    <source>
        <dbReference type="EnsemblPlants" id="AET7Gv20978100.2"/>
    </source>
</evidence>
<reference evidence="2" key="3">
    <citation type="journal article" date="2017" name="Nature">
        <title>Genome sequence of the progenitor of the wheat D genome Aegilops tauschii.</title>
        <authorList>
            <person name="Luo M.C."/>
            <person name="Gu Y.Q."/>
            <person name="Puiu D."/>
            <person name="Wang H."/>
            <person name="Twardziok S.O."/>
            <person name="Deal K.R."/>
            <person name="Huo N."/>
            <person name="Zhu T."/>
            <person name="Wang L."/>
            <person name="Wang Y."/>
            <person name="McGuire P.E."/>
            <person name="Liu S."/>
            <person name="Long H."/>
            <person name="Ramasamy R.K."/>
            <person name="Rodriguez J.C."/>
            <person name="Van S.L."/>
            <person name="Yuan L."/>
            <person name="Wang Z."/>
            <person name="Xia Z."/>
            <person name="Xiao L."/>
            <person name="Anderson O.D."/>
            <person name="Ouyang S."/>
            <person name="Liang Y."/>
            <person name="Zimin A.V."/>
            <person name="Pertea G."/>
            <person name="Qi P."/>
            <person name="Bennetzen J.L."/>
            <person name="Dai X."/>
            <person name="Dawson M.W."/>
            <person name="Muller H.G."/>
            <person name="Kugler K."/>
            <person name="Rivarola-Duarte L."/>
            <person name="Spannagl M."/>
            <person name="Mayer K.F.X."/>
            <person name="Lu F.H."/>
            <person name="Bevan M.W."/>
            <person name="Leroy P."/>
            <person name="Li P."/>
            <person name="You F.M."/>
            <person name="Sun Q."/>
            <person name="Liu Z."/>
            <person name="Lyons E."/>
            <person name="Wicker T."/>
            <person name="Salzberg S.L."/>
            <person name="Devos K.M."/>
            <person name="Dvorak J."/>
        </authorList>
    </citation>
    <scope>NUCLEOTIDE SEQUENCE [LARGE SCALE GENOMIC DNA]</scope>
    <source>
        <strain evidence="2">cv. AL8/78</strain>
    </source>
</reference>
<dbReference type="Gramene" id="AET7Gv20978100.2">
    <property type="protein sequence ID" value="AET7Gv20978100.2"/>
    <property type="gene ID" value="AET7Gv20978100"/>
</dbReference>
<name>A0A453SKP2_AEGTS</name>
<reference evidence="2" key="5">
    <citation type="journal article" date="2021" name="G3 (Bethesda)">
        <title>Aegilops tauschii genome assembly Aet v5.0 features greater sequence contiguity and improved annotation.</title>
        <authorList>
            <person name="Wang L."/>
            <person name="Zhu T."/>
            <person name="Rodriguez J.C."/>
            <person name="Deal K.R."/>
            <person name="Dubcovsky J."/>
            <person name="McGuire P.E."/>
            <person name="Lux T."/>
            <person name="Spannagl M."/>
            <person name="Mayer K.F.X."/>
            <person name="Baldrich P."/>
            <person name="Meyers B.C."/>
            <person name="Huo N."/>
            <person name="Gu Y.Q."/>
            <person name="Zhou H."/>
            <person name="Devos K.M."/>
            <person name="Bennetzen J.L."/>
            <person name="Unver T."/>
            <person name="Budak H."/>
            <person name="Gulick P.J."/>
            <person name="Galiba G."/>
            <person name="Kalapos B."/>
            <person name="Nelson D.R."/>
            <person name="Li P."/>
            <person name="You F.M."/>
            <person name="Luo M.C."/>
            <person name="Dvorak J."/>
        </authorList>
    </citation>
    <scope>NUCLEOTIDE SEQUENCE [LARGE SCALE GENOMIC DNA]</scope>
    <source>
        <strain evidence="2">cv. AL8/78</strain>
    </source>
</reference>
<feature type="compositionally biased region" description="Basic and acidic residues" evidence="1">
    <location>
        <begin position="139"/>
        <end position="154"/>
    </location>
</feature>
<evidence type="ECO:0000256" key="1">
    <source>
        <dbReference type="SAM" id="MobiDB-lite"/>
    </source>
</evidence>
<feature type="region of interest" description="Disordered" evidence="1">
    <location>
        <begin position="139"/>
        <end position="161"/>
    </location>
</feature>
<dbReference type="Proteomes" id="UP000015105">
    <property type="component" value="Chromosome 7D"/>
</dbReference>
<reference evidence="2" key="4">
    <citation type="submission" date="2019-03" db="UniProtKB">
        <authorList>
            <consortium name="EnsemblPlants"/>
        </authorList>
    </citation>
    <scope>IDENTIFICATION</scope>
</reference>
<feature type="region of interest" description="Disordered" evidence="1">
    <location>
        <begin position="1"/>
        <end position="100"/>
    </location>
</feature>
<dbReference type="AlphaFoldDB" id="A0A453SKP2"/>
<feature type="compositionally biased region" description="Basic residues" evidence="1">
    <location>
        <begin position="86"/>
        <end position="96"/>
    </location>
</feature>